<dbReference type="GO" id="GO:0019288">
    <property type="term" value="P:isopentenyl diphosphate biosynthetic process, methylerythritol 4-phosphate pathway"/>
    <property type="evidence" value="ECO:0007669"/>
    <property type="project" value="InterPro"/>
</dbReference>
<comment type="cofactor">
    <cofactor evidence="1">
        <name>[4Fe-4S] cluster</name>
        <dbReference type="ChEBI" id="CHEBI:49883"/>
    </cofactor>
</comment>
<dbReference type="CDD" id="cd13944">
    <property type="entry name" value="lytB_ispH"/>
    <property type="match status" value="1"/>
</dbReference>
<evidence type="ECO:0000313" key="10">
    <source>
        <dbReference type="Proteomes" id="UP000488299"/>
    </source>
</evidence>
<keyword evidence="4 9" id="KW-0560">Oxidoreductase</keyword>
<dbReference type="NCBIfam" id="NF009911">
    <property type="entry name" value="PRK13371.1"/>
    <property type="match status" value="1"/>
</dbReference>
<dbReference type="GO" id="GO:0051745">
    <property type="term" value="F:4-hydroxy-3-methylbut-2-enyl diphosphate reductase activity"/>
    <property type="evidence" value="ECO:0007669"/>
    <property type="project" value="UniProtKB-EC"/>
</dbReference>
<dbReference type="Gene3D" id="3.40.1010.20">
    <property type="entry name" value="4-hydroxy-3-methylbut-2-enyl diphosphate reductase, catalytic domain"/>
    <property type="match status" value="2"/>
</dbReference>
<keyword evidence="2" id="KW-0004">4Fe-4S</keyword>
<keyword evidence="5" id="KW-0408">Iron</keyword>
<dbReference type="Pfam" id="PF02401">
    <property type="entry name" value="LYTB"/>
    <property type="match status" value="1"/>
</dbReference>
<protein>
    <submittedName>
        <fullName evidence="9">4-hydroxy-3-methylbut-2-enyl diphosphate reductase</fullName>
        <ecNumber evidence="9">1.17.7.4</ecNumber>
    </submittedName>
</protein>
<evidence type="ECO:0000256" key="3">
    <source>
        <dbReference type="ARBA" id="ARBA00022723"/>
    </source>
</evidence>
<gene>
    <name evidence="9" type="ORF">F5984_05610</name>
</gene>
<evidence type="ECO:0000256" key="2">
    <source>
        <dbReference type="ARBA" id="ARBA00022485"/>
    </source>
</evidence>
<keyword evidence="6" id="KW-0411">Iron-sulfur</keyword>
<evidence type="ECO:0000256" key="7">
    <source>
        <dbReference type="ARBA" id="ARBA00046313"/>
    </source>
</evidence>
<dbReference type="RefSeq" id="WP_152123299.1">
    <property type="nucleotide sequence ID" value="NZ_WELI01000002.1"/>
</dbReference>
<comment type="pathway">
    <text evidence="7">Isoprenoid biosynthesis; isopentenyl diphosphate biosynthesis via DXP pathway; isopentenyl diphosphate from 1-deoxy-D-xylulose 5-phosphate: step 6/6.</text>
</comment>
<keyword evidence="10" id="KW-1185">Reference proteome</keyword>
<reference evidence="9 10" key="1">
    <citation type="submission" date="2019-10" db="EMBL/GenBank/DDBJ databases">
        <title>Rudanella paleaurantiibacter sp. nov., isolated from sludge.</title>
        <authorList>
            <person name="Xu S.Q."/>
        </authorList>
    </citation>
    <scope>NUCLEOTIDE SEQUENCE [LARGE SCALE GENOMIC DNA]</scope>
    <source>
        <strain evidence="9 10">HX-22-17</strain>
    </source>
</reference>
<comment type="caution">
    <text evidence="9">The sequence shown here is derived from an EMBL/GenBank/DDBJ whole genome shotgun (WGS) entry which is preliminary data.</text>
</comment>
<dbReference type="PANTHER" id="PTHR31619">
    <property type="entry name" value="4-HYDROXY-3-METHYLBUT-2-ENYL DIPHOSPHATE REDUCTASE, CHLOROPLASTIC"/>
    <property type="match status" value="1"/>
</dbReference>
<dbReference type="GO" id="GO:0050992">
    <property type="term" value="P:dimethylallyl diphosphate biosynthetic process"/>
    <property type="evidence" value="ECO:0007669"/>
    <property type="project" value="InterPro"/>
</dbReference>
<dbReference type="InterPro" id="IPR003451">
    <property type="entry name" value="LytB/IspH"/>
</dbReference>
<dbReference type="Gene3D" id="3.40.50.11270">
    <property type="match status" value="1"/>
</dbReference>
<dbReference type="NCBIfam" id="TIGR00216">
    <property type="entry name" value="ispH_lytB"/>
    <property type="match status" value="1"/>
</dbReference>
<name>A0A7J5U289_9BACT</name>
<evidence type="ECO:0000313" key="9">
    <source>
        <dbReference type="EMBL" id="KAB7731702.1"/>
    </source>
</evidence>
<dbReference type="AlphaFoldDB" id="A0A7J5U289"/>
<accession>A0A7J5U289</accession>
<dbReference type="GO" id="GO:0046872">
    <property type="term" value="F:metal ion binding"/>
    <property type="evidence" value="ECO:0007669"/>
    <property type="project" value="UniProtKB-KW"/>
</dbReference>
<evidence type="ECO:0000256" key="4">
    <source>
        <dbReference type="ARBA" id="ARBA00023002"/>
    </source>
</evidence>
<comment type="pathway">
    <text evidence="8">Isoprenoid biosynthesis; dimethylallyl diphosphate biosynthesis; dimethylallyl diphosphate from (2E)-4-hydroxy-3-methylbutenyl diphosphate: step 1/1.</text>
</comment>
<dbReference type="PANTHER" id="PTHR31619:SF5">
    <property type="entry name" value="4-HYDROXY-3-METHYLBUT-2-ENYL DIPHOSPHATE REDUCTASE, CHLOROPLASTIC"/>
    <property type="match status" value="1"/>
</dbReference>
<evidence type="ECO:0000256" key="8">
    <source>
        <dbReference type="ARBA" id="ARBA00046314"/>
    </source>
</evidence>
<organism evidence="9 10">
    <name type="scientific">Rudanella paleaurantiibacter</name>
    <dbReference type="NCBI Taxonomy" id="2614655"/>
    <lineage>
        <taxon>Bacteria</taxon>
        <taxon>Pseudomonadati</taxon>
        <taxon>Bacteroidota</taxon>
        <taxon>Cytophagia</taxon>
        <taxon>Cytophagales</taxon>
        <taxon>Cytophagaceae</taxon>
        <taxon>Rudanella</taxon>
    </lineage>
</organism>
<evidence type="ECO:0000256" key="5">
    <source>
        <dbReference type="ARBA" id="ARBA00023004"/>
    </source>
</evidence>
<proteinExistence type="predicted"/>
<dbReference type="EC" id="1.17.7.4" evidence="9"/>
<evidence type="ECO:0000256" key="1">
    <source>
        <dbReference type="ARBA" id="ARBA00001966"/>
    </source>
</evidence>
<dbReference type="EMBL" id="WELI01000002">
    <property type="protein sequence ID" value="KAB7731702.1"/>
    <property type="molecule type" value="Genomic_DNA"/>
</dbReference>
<dbReference type="GO" id="GO:0051539">
    <property type="term" value="F:4 iron, 4 sulfur cluster binding"/>
    <property type="evidence" value="ECO:0007669"/>
    <property type="project" value="UniProtKB-KW"/>
</dbReference>
<dbReference type="Proteomes" id="UP000488299">
    <property type="component" value="Unassembled WGS sequence"/>
</dbReference>
<keyword evidence="3" id="KW-0479">Metal-binding</keyword>
<sequence length="413" mass="46406">MKSFNIPDYYRSTIITPLKEFRRKRDKLKRDFTPTLLDFGPVRFYLARHFGFCYGVENAVEIAYKAIDENPGRRIFLLSEMIHNPDVNADLLSRGVQFLMSTSGEQLIPFSELTPADVVIIPAFGTTLETYQQLAAIGVDIEKYDTTCPFVEKVWNKATQIGQKNYTVVVHGKPSHEETRATFSHSKEAAPTVVVKNMAQAERLARYITGEANAEEFFTEFAGQYSEGFDPTRDLQRIGVVNQTTMLASDTQGIADYLKRVMMTHYNLTDAADRVETIEDRFANTRDTLCYATNDNQDATYALLDYPADLAVVAGGYNSSNTSHIVDLCAEKLPTYFIESDQKILSPELIRHFDLSSKQEIVTEGYLPQQRPVTILLTCGASCPDAVVEGILNRLVGFFPDAKPVSAVMEDFQ</sequence>
<evidence type="ECO:0000256" key="6">
    <source>
        <dbReference type="ARBA" id="ARBA00023014"/>
    </source>
</evidence>